<dbReference type="AlphaFoldDB" id="A0AAW6TWV4"/>
<protein>
    <submittedName>
        <fullName evidence="7">Trypsin-like peptidase domain-containing protein</fullName>
    </submittedName>
</protein>
<dbReference type="PANTHER" id="PTHR43343:SF3">
    <property type="entry name" value="PROTEASE DO-LIKE 8, CHLOROPLASTIC"/>
    <property type="match status" value="1"/>
</dbReference>
<dbReference type="SUPFAM" id="SSF50156">
    <property type="entry name" value="PDZ domain-like"/>
    <property type="match status" value="1"/>
</dbReference>
<feature type="transmembrane region" description="Helical" evidence="5">
    <location>
        <begin position="20"/>
        <end position="37"/>
    </location>
</feature>
<gene>
    <name evidence="7" type="ORF">QJ522_00815</name>
</gene>
<evidence type="ECO:0000256" key="2">
    <source>
        <dbReference type="ARBA" id="ARBA00022670"/>
    </source>
</evidence>
<evidence type="ECO:0000256" key="3">
    <source>
        <dbReference type="ARBA" id="ARBA00022801"/>
    </source>
</evidence>
<reference evidence="7" key="1">
    <citation type="submission" date="2023-05" db="EMBL/GenBank/DDBJ databases">
        <title>Anaerotaeda fermentans gen. nov., sp. nov., a novel anaerobic planctomycete of the new family within the order Sedimentisphaerales isolated from Taman Peninsula, Russia.</title>
        <authorList>
            <person name="Khomyakova M.A."/>
            <person name="Merkel A.Y."/>
            <person name="Slobodkin A.I."/>
        </authorList>
    </citation>
    <scope>NUCLEOTIDE SEQUENCE</scope>
    <source>
        <strain evidence="7">M17dextr</strain>
    </source>
</reference>
<dbReference type="Pfam" id="PF13180">
    <property type="entry name" value="PDZ_2"/>
    <property type="match status" value="1"/>
</dbReference>
<keyword evidence="5" id="KW-0472">Membrane</keyword>
<comment type="caution">
    <text evidence="7">The sequence shown here is derived from an EMBL/GenBank/DDBJ whole genome shotgun (WGS) entry which is preliminary data.</text>
</comment>
<evidence type="ECO:0000313" key="7">
    <source>
        <dbReference type="EMBL" id="MDI6447568.1"/>
    </source>
</evidence>
<evidence type="ECO:0000259" key="6">
    <source>
        <dbReference type="PROSITE" id="PS50106"/>
    </source>
</evidence>
<keyword evidence="5" id="KW-1133">Transmembrane helix</keyword>
<dbReference type="EMBL" id="JASCXX010000001">
    <property type="protein sequence ID" value="MDI6447568.1"/>
    <property type="molecule type" value="Genomic_DNA"/>
</dbReference>
<evidence type="ECO:0000256" key="1">
    <source>
        <dbReference type="ARBA" id="ARBA00010541"/>
    </source>
</evidence>
<dbReference type="InterPro" id="IPR001940">
    <property type="entry name" value="Peptidase_S1C"/>
</dbReference>
<dbReference type="PRINTS" id="PR00834">
    <property type="entry name" value="PROTEASES2C"/>
</dbReference>
<dbReference type="SUPFAM" id="SSF50494">
    <property type="entry name" value="Trypsin-like serine proteases"/>
    <property type="match status" value="1"/>
</dbReference>
<accession>A0AAW6TWV4</accession>
<dbReference type="Proteomes" id="UP001431776">
    <property type="component" value="Unassembled WGS sequence"/>
</dbReference>
<dbReference type="PANTHER" id="PTHR43343">
    <property type="entry name" value="PEPTIDASE S12"/>
    <property type="match status" value="1"/>
</dbReference>
<dbReference type="FunFam" id="2.40.10.10:FF:000001">
    <property type="entry name" value="Periplasmic serine protease DegS"/>
    <property type="match status" value="1"/>
</dbReference>
<dbReference type="RefSeq" id="WP_349242979.1">
    <property type="nucleotide sequence ID" value="NZ_JASCXX010000001.1"/>
</dbReference>
<keyword evidence="3" id="KW-0378">Hydrolase</keyword>
<dbReference type="InterPro" id="IPR043504">
    <property type="entry name" value="Peptidase_S1_PA_chymotrypsin"/>
</dbReference>
<dbReference type="InterPro" id="IPR036034">
    <property type="entry name" value="PDZ_sf"/>
</dbReference>
<dbReference type="PROSITE" id="PS50106">
    <property type="entry name" value="PDZ"/>
    <property type="match status" value="1"/>
</dbReference>
<dbReference type="InterPro" id="IPR001478">
    <property type="entry name" value="PDZ"/>
</dbReference>
<proteinExistence type="inferred from homology"/>
<keyword evidence="8" id="KW-1185">Reference proteome</keyword>
<dbReference type="GO" id="GO:0006508">
    <property type="term" value="P:proteolysis"/>
    <property type="evidence" value="ECO:0007669"/>
    <property type="project" value="UniProtKB-KW"/>
</dbReference>
<dbReference type="Gene3D" id="2.40.10.10">
    <property type="entry name" value="Trypsin-like serine proteases"/>
    <property type="match status" value="2"/>
</dbReference>
<dbReference type="Gene3D" id="2.30.42.10">
    <property type="match status" value="1"/>
</dbReference>
<comment type="similarity">
    <text evidence="1">Belongs to the peptidase S1C family.</text>
</comment>
<evidence type="ECO:0000256" key="5">
    <source>
        <dbReference type="SAM" id="Phobius"/>
    </source>
</evidence>
<dbReference type="GO" id="GO:0004252">
    <property type="term" value="F:serine-type endopeptidase activity"/>
    <property type="evidence" value="ECO:0007669"/>
    <property type="project" value="InterPro"/>
</dbReference>
<keyword evidence="5" id="KW-0812">Transmembrane</keyword>
<feature type="domain" description="PDZ" evidence="6">
    <location>
        <begin position="271"/>
        <end position="367"/>
    </location>
</feature>
<dbReference type="InterPro" id="IPR051201">
    <property type="entry name" value="Chloro_Bact_Ser_Proteases"/>
</dbReference>
<sequence>MEESNVGRNRIPTPPDHSRGLILLLVALLVVLLFWQIRPWLFGVHDRHATPRAITPRGDLAEHEKSTIELFRQASPSVVFITSKAVRRDLFSLYATEVPQGTGSGFVWDENGYIVTNFHVIKDAQAADVTLADHSTWPARLVGAEPDKDLAVLKIDTQGRALPAIAVGTSSDLEVGQQVFAIGNPFGFDQTLTTGVISGLGRVIQSLTGRPIEGVIQTDAAINPGNSGGPLLDSAGRLIGINTAIVSPSGAYAGIGFAVPVDVVNRLVPQIIRYGRPPRAGLGVIFFEDYIVRRLGMEGVLIREVRSGSAAEKAGLRSARYDSRGRMAGDLIVAVDGQPVRNSRDLYRLLDVREVGDRVVLSVWRPEGKTDIEVTLQSL</sequence>
<dbReference type="InterPro" id="IPR009003">
    <property type="entry name" value="Peptidase_S1_PA"/>
</dbReference>
<keyword evidence="4" id="KW-0720">Serine protease</keyword>
<dbReference type="Pfam" id="PF13365">
    <property type="entry name" value="Trypsin_2"/>
    <property type="match status" value="1"/>
</dbReference>
<evidence type="ECO:0000313" key="8">
    <source>
        <dbReference type="Proteomes" id="UP001431776"/>
    </source>
</evidence>
<dbReference type="SMART" id="SM00228">
    <property type="entry name" value="PDZ"/>
    <property type="match status" value="1"/>
</dbReference>
<keyword evidence="2" id="KW-0645">Protease</keyword>
<name>A0AAW6TWV4_9BACT</name>
<evidence type="ECO:0000256" key="4">
    <source>
        <dbReference type="ARBA" id="ARBA00022825"/>
    </source>
</evidence>
<organism evidence="7 8">
    <name type="scientific">Anaerobaca lacustris</name>
    <dbReference type="NCBI Taxonomy" id="3044600"/>
    <lineage>
        <taxon>Bacteria</taxon>
        <taxon>Pseudomonadati</taxon>
        <taxon>Planctomycetota</taxon>
        <taxon>Phycisphaerae</taxon>
        <taxon>Sedimentisphaerales</taxon>
        <taxon>Anaerobacaceae</taxon>
        <taxon>Anaerobaca</taxon>
    </lineage>
</organism>